<dbReference type="InterPro" id="IPR006162">
    <property type="entry name" value="Ppantetheine_attach_site"/>
</dbReference>
<reference evidence="5 6" key="1">
    <citation type="submission" date="2024-03" db="EMBL/GenBank/DDBJ databases">
        <title>Novel species of the genus Variovorax.</title>
        <authorList>
            <person name="Liu Q."/>
            <person name="Xin Y.-H."/>
        </authorList>
    </citation>
    <scope>NUCLEOTIDE SEQUENCE [LARGE SCALE GENOMIC DNA]</scope>
    <source>
        <strain evidence="5 6">KACC 18501</strain>
    </source>
</reference>
<feature type="compositionally biased region" description="Low complexity" evidence="3">
    <location>
        <begin position="96"/>
        <end position="111"/>
    </location>
</feature>
<feature type="region of interest" description="Disordered" evidence="3">
    <location>
        <begin position="96"/>
        <end position="136"/>
    </location>
</feature>
<keyword evidence="6" id="KW-1185">Reference proteome</keyword>
<dbReference type="PROSITE" id="PS50075">
    <property type="entry name" value="CARRIER"/>
    <property type="match status" value="1"/>
</dbReference>
<evidence type="ECO:0000256" key="1">
    <source>
        <dbReference type="ARBA" id="ARBA00022450"/>
    </source>
</evidence>
<evidence type="ECO:0000313" key="6">
    <source>
        <dbReference type="Proteomes" id="UP001363010"/>
    </source>
</evidence>
<feature type="domain" description="Carrier" evidence="4">
    <location>
        <begin position="14"/>
        <end position="89"/>
    </location>
</feature>
<evidence type="ECO:0000259" key="4">
    <source>
        <dbReference type="PROSITE" id="PS50075"/>
    </source>
</evidence>
<evidence type="ECO:0000313" key="5">
    <source>
        <dbReference type="EMBL" id="MEJ8820517.1"/>
    </source>
</evidence>
<gene>
    <name evidence="5" type="ORF">WKW80_00525</name>
</gene>
<dbReference type="EMBL" id="JBBKZV010000001">
    <property type="protein sequence ID" value="MEJ8820517.1"/>
    <property type="molecule type" value="Genomic_DNA"/>
</dbReference>
<dbReference type="InterPro" id="IPR036736">
    <property type="entry name" value="ACP-like_sf"/>
</dbReference>
<name>A0ABU8VSB6_9BURK</name>
<accession>A0ABU8VSB6</accession>
<organism evidence="5 6">
    <name type="scientific">Variovorax humicola</name>
    <dbReference type="NCBI Taxonomy" id="1769758"/>
    <lineage>
        <taxon>Bacteria</taxon>
        <taxon>Pseudomonadati</taxon>
        <taxon>Pseudomonadota</taxon>
        <taxon>Betaproteobacteria</taxon>
        <taxon>Burkholderiales</taxon>
        <taxon>Comamonadaceae</taxon>
        <taxon>Variovorax</taxon>
    </lineage>
</organism>
<keyword evidence="2" id="KW-0597">Phosphoprotein</keyword>
<dbReference type="InterPro" id="IPR009081">
    <property type="entry name" value="PP-bd_ACP"/>
</dbReference>
<feature type="compositionally biased region" description="Basic and acidic residues" evidence="3">
    <location>
        <begin position="116"/>
        <end position="129"/>
    </location>
</feature>
<dbReference type="Pfam" id="PF00550">
    <property type="entry name" value="PP-binding"/>
    <property type="match status" value="1"/>
</dbReference>
<proteinExistence type="predicted"/>
<dbReference type="SMART" id="SM01294">
    <property type="entry name" value="PKS_PP_betabranch"/>
    <property type="match status" value="1"/>
</dbReference>
<keyword evidence="1" id="KW-0596">Phosphopantetheine</keyword>
<protein>
    <submittedName>
        <fullName evidence="5">Acyl carrier protein</fullName>
    </submittedName>
</protein>
<evidence type="ECO:0000256" key="3">
    <source>
        <dbReference type="SAM" id="MobiDB-lite"/>
    </source>
</evidence>
<dbReference type="PROSITE" id="PS00012">
    <property type="entry name" value="PHOSPHOPANTETHEINE"/>
    <property type="match status" value="1"/>
</dbReference>
<dbReference type="SUPFAM" id="SSF47336">
    <property type="entry name" value="ACP-like"/>
    <property type="match status" value="1"/>
</dbReference>
<dbReference type="RefSeq" id="WP_340361578.1">
    <property type="nucleotide sequence ID" value="NZ_JBBKZV010000001.1"/>
</dbReference>
<dbReference type="Gene3D" id="1.10.1200.10">
    <property type="entry name" value="ACP-like"/>
    <property type="match status" value="1"/>
</dbReference>
<dbReference type="Proteomes" id="UP001363010">
    <property type="component" value="Unassembled WGS sequence"/>
</dbReference>
<evidence type="ECO:0000256" key="2">
    <source>
        <dbReference type="ARBA" id="ARBA00022553"/>
    </source>
</evidence>
<sequence length="152" mass="16180">MSTTSAPSSAQRRIEIETRLRSMLGEIAGLDLGTVDAHSSFIALGLDSLTLTLAATQIKRAFGVAPTFRQLMETHRNFDALATFLNDAMPAADMAAQATTAAERRPAAAPALDMSHPPRPDARLGRGTDGRPAWFVPNPEVPGKYVLLQPAG</sequence>
<comment type="caution">
    <text evidence="5">The sequence shown here is derived from an EMBL/GenBank/DDBJ whole genome shotgun (WGS) entry which is preliminary data.</text>
</comment>